<sequence length="71" mass="8225">MIKDSKNRKYLEYAGLGFEIAASFSVPILFGYWLDEKYQTSPWWLLAGIFTGILLMLSIFIKIARDTNSRD</sequence>
<reference evidence="2" key="2">
    <citation type="submission" date="2024-05" db="EMBL/GenBank/DDBJ databases">
        <title>Rhodohalobacter halophilus gen. nov., sp. nov., a moderately halophilic member of the family Balneolaceae.</title>
        <authorList>
            <person name="Xia J."/>
        </authorList>
    </citation>
    <scope>NUCLEOTIDE SEQUENCE</scope>
    <source>
        <strain evidence="2">WB101</strain>
    </source>
</reference>
<dbReference type="EMBL" id="JAKLWS010000034">
    <property type="protein sequence ID" value="MCG2590494.1"/>
    <property type="molecule type" value="Genomic_DNA"/>
</dbReference>
<evidence type="ECO:0000313" key="2">
    <source>
        <dbReference type="EMBL" id="MCG2590494.1"/>
    </source>
</evidence>
<dbReference type="InterPro" id="IPR032820">
    <property type="entry name" value="ATPase_put"/>
</dbReference>
<keyword evidence="1" id="KW-1133">Transmembrane helix</keyword>
<accession>A0ABS9KI18</accession>
<keyword evidence="3" id="KW-1185">Reference proteome</keyword>
<comment type="caution">
    <text evidence="2">The sequence shown here is derived from an EMBL/GenBank/DDBJ whole genome shotgun (WGS) entry which is preliminary data.</text>
</comment>
<name>A0ABS9KI18_9BACT</name>
<evidence type="ECO:0000256" key="1">
    <source>
        <dbReference type="SAM" id="Phobius"/>
    </source>
</evidence>
<dbReference type="RefSeq" id="WP_237855910.1">
    <property type="nucleotide sequence ID" value="NZ_JAKLWS010000034.1"/>
</dbReference>
<feature type="transmembrane region" description="Helical" evidence="1">
    <location>
        <begin position="40"/>
        <end position="61"/>
    </location>
</feature>
<proteinExistence type="predicted"/>
<evidence type="ECO:0000313" key="3">
    <source>
        <dbReference type="Proteomes" id="UP001165366"/>
    </source>
</evidence>
<protein>
    <submittedName>
        <fullName evidence="2">AtpZ/AtpI family protein</fullName>
    </submittedName>
</protein>
<feature type="transmembrane region" description="Helical" evidence="1">
    <location>
        <begin position="12"/>
        <end position="34"/>
    </location>
</feature>
<gene>
    <name evidence="2" type="ORF">L6773_18095</name>
</gene>
<keyword evidence="1" id="KW-0472">Membrane</keyword>
<dbReference type="Proteomes" id="UP001165366">
    <property type="component" value="Unassembled WGS sequence"/>
</dbReference>
<reference evidence="2" key="1">
    <citation type="submission" date="2022-01" db="EMBL/GenBank/DDBJ databases">
        <authorList>
            <person name="Wang Y."/>
        </authorList>
    </citation>
    <scope>NUCLEOTIDE SEQUENCE</scope>
    <source>
        <strain evidence="2">WB101</strain>
    </source>
</reference>
<keyword evidence="1" id="KW-0812">Transmembrane</keyword>
<organism evidence="2 3">
    <name type="scientific">Rhodohalobacter sulfatireducens</name>
    <dbReference type="NCBI Taxonomy" id="2911366"/>
    <lineage>
        <taxon>Bacteria</taxon>
        <taxon>Pseudomonadati</taxon>
        <taxon>Balneolota</taxon>
        <taxon>Balneolia</taxon>
        <taxon>Balneolales</taxon>
        <taxon>Balneolaceae</taxon>
        <taxon>Rhodohalobacter</taxon>
    </lineage>
</organism>
<dbReference type="Pfam" id="PF09527">
    <property type="entry name" value="ATPase_gene1"/>
    <property type="match status" value="1"/>
</dbReference>